<evidence type="ECO:0000256" key="1">
    <source>
        <dbReference type="ARBA" id="ARBA00023186"/>
    </source>
</evidence>
<sequence length="229" mass="24525">MADSENAAKAVTSQPWGKAACESIAFVGNTLSPLFLEDPLRGNAGPVLAALHALDVPEAAANWPFVDDTAAAADALAAMAGSFDPDDAASMEQLAREYRRLFVGPGKLPAPPWGSVYTDKEGVIFGEGNLQLRAWLRAHGIERSTAQNAPDDHMGNLLALTATVAAQQPGALDELLALHLLPWSSHYLEQLRAAAEHPFYQGLADLARLTLEAMGGWRGLEVQQPEFFR</sequence>
<dbReference type="Pfam" id="PF02613">
    <property type="entry name" value="Nitrate_red_del"/>
    <property type="match status" value="1"/>
</dbReference>
<dbReference type="InterPro" id="IPR036411">
    <property type="entry name" value="TorD-like_sf"/>
</dbReference>
<organism evidence="2">
    <name type="scientific">Muribaculaceae bacterium Z82</name>
    <dbReference type="NCBI Taxonomy" id="2304548"/>
    <lineage>
        <taxon>Bacteria</taxon>
        <taxon>Pseudomonadati</taxon>
        <taxon>Bacteroidota</taxon>
        <taxon>Bacteroidia</taxon>
        <taxon>Bacteroidales</taxon>
        <taxon>Muribaculaceae</taxon>
    </lineage>
</organism>
<dbReference type="PANTHER" id="PTHR34227">
    <property type="entry name" value="CHAPERONE PROTEIN YCDY"/>
    <property type="match status" value="1"/>
</dbReference>
<dbReference type="SUPFAM" id="SSF89155">
    <property type="entry name" value="TorD-like"/>
    <property type="match status" value="1"/>
</dbReference>
<evidence type="ECO:0000313" key="2">
    <source>
        <dbReference type="EMBL" id="NBI34085.1"/>
    </source>
</evidence>
<dbReference type="InterPro" id="IPR026269">
    <property type="entry name" value="DmsD-type"/>
</dbReference>
<dbReference type="PANTHER" id="PTHR34227:SF13">
    <property type="entry name" value="TAT PROOFREADING CHAPERONE DMSD-RELATED"/>
    <property type="match status" value="1"/>
</dbReference>
<dbReference type="InterPro" id="IPR050289">
    <property type="entry name" value="TorD/DmsD_chaperones"/>
</dbReference>
<protein>
    <submittedName>
        <fullName evidence="2">Tat proofreading chaperone DmsD</fullName>
    </submittedName>
</protein>
<dbReference type="NCBIfam" id="NF008632">
    <property type="entry name" value="PRK11621.1"/>
    <property type="match status" value="1"/>
</dbReference>
<dbReference type="InterPro" id="IPR020945">
    <property type="entry name" value="DMSO/NO3_reduct_chaperone"/>
</dbReference>
<dbReference type="Gene3D" id="1.10.3480.10">
    <property type="entry name" value="TorD-like"/>
    <property type="match status" value="1"/>
</dbReference>
<dbReference type="PIRSF" id="PIRSF004690">
    <property type="entry name" value="DmsD"/>
    <property type="match status" value="1"/>
</dbReference>
<gene>
    <name evidence="2" type="primary">dmsD</name>
    <name evidence="2" type="ORF">D1639_03365</name>
</gene>
<keyword evidence="1" id="KW-0143">Chaperone</keyword>
<reference evidence="2" key="1">
    <citation type="submission" date="2018-08" db="EMBL/GenBank/DDBJ databases">
        <title>Murine metabolic-syndrome-specific gut microbial biobank.</title>
        <authorList>
            <person name="Liu C."/>
        </authorList>
    </citation>
    <scope>NUCLEOTIDE SEQUENCE [LARGE SCALE GENOMIC DNA]</scope>
    <source>
        <strain evidence="2">Z82</strain>
    </source>
</reference>
<dbReference type="AlphaFoldDB" id="A0A7C9N8D4"/>
<proteinExistence type="predicted"/>
<comment type="caution">
    <text evidence="2">The sequence shown here is derived from an EMBL/GenBank/DDBJ whole genome shotgun (WGS) entry which is preliminary data.</text>
</comment>
<accession>A0A7C9N8D4</accession>
<dbReference type="EMBL" id="QWKH01000013">
    <property type="protein sequence ID" value="NBI34085.1"/>
    <property type="molecule type" value="Genomic_DNA"/>
</dbReference>
<name>A0A7C9N8D4_9BACT</name>